<dbReference type="HOGENOM" id="CLU_195071_0_0_10"/>
<dbReference type="EMBL" id="CP002545">
    <property type="protein sequence ID" value="ADY52858.1"/>
    <property type="molecule type" value="Genomic_DNA"/>
</dbReference>
<dbReference type="RefSeq" id="WP_013633344.1">
    <property type="nucleotide sequence ID" value="NC_015177.1"/>
</dbReference>
<dbReference type="eggNOG" id="ENOG50333SQ">
    <property type="taxonomic scope" value="Bacteria"/>
</dbReference>
<dbReference type="KEGG" id="psn:Pedsa_2310"/>
<reference evidence="2" key="2">
    <citation type="submission" date="2011-02" db="EMBL/GenBank/DDBJ databases">
        <title>The complete genome of Pedobacter saltans DSM 12145.</title>
        <authorList>
            <consortium name="US DOE Joint Genome Institute (JGI-PGF)"/>
            <person name="Lucas S."/>
            <person name="Copeland A."/>
            <person name="Lapidus A."/>
            <person name="Bruce D."/>
            <person name="Goodwin L."/>
            <person name="Pitluck S."/>
            <person name="Kyrpides N."/>
            <person name="Mavromatis K."/>
            <person name="Pagani I."/>
            <person name="Ivanova N."/>
            <person name="Ovchinnikova G."/>
            <person name="Lu M."/>
            <person name="Detter J.C."/>
            <person name="Han C."/>
            <person name="Land M."/>
            <person name="Hauser L."/>
            <person name="Markowitz V."/>
            <person name="Cheng J.-F."/>
            <person name="Hugenholtz P."/>
            <person name="Woyke T."/>
            <person name="Wu D."/>
            <person name="Tindall B."/>
            <person name="Pomrenke H.G."/>
            <person name="Brambilla E."/>
            <person name="Klenk H.-P."/>
            <person name="Eisen J.A."/>
        </authorList>
    </citation>
    <scope>NUCLEOTIDE SEQUENCE [LARGE SCALE GENOMIC DNA]</scope>
    <source>
        <strain evidence="2">ATCC 51119 / DSM 12145 / JCM 21818 / LMG 10337 / NBRC 100064 / NCIMB 13643</strain>
    </source>
</reference>
<accession>F0SD72</accession>
<protein>
    <submittedName>
        <fullName evidence="1">Uncharacterized protein</fullName>
    </submittedName>
</protein>
<evidence type="ECO:0000313" key="1">
    <source>
        <dbReference type="EMBL" id="ADY52858.1"/>
    </source>
</evidence>
<name>F0SD72_PSESL</name>
<dbReference type="Proteomes" id="UP000000310">
    <property type="component" value="Chromosome"/>
</dbReference>
<evidence type="ECO:0000313" key="2">
    <source>
        <dbReference type="Proteomes" id="UP000000310"/>
    </source>
</evidence>
<proteinExistence type="predicted"/>
<dbReference type="STRING" id="762903.Pedsa_2310"/>
<organism evidence="1 2">
    <name type="scientific">Pseudopedobacter saltans (strain ATCC 51119 / DSM 12145 / JCM 21818 / CCUG 39354 / LMG 10337 / NBRC 100064 / NCIMB 13643)</name>
    <name type="common">Pedobacter saltans</name>
    <dbReference type="NCBI Taxonomy" id="762903"/>
    <lineage>
        <taxon>Bacteria</taxon>
        <taxon>Pseudomonadati</taxon>
        <taxon>Bacteroidota</taxon>
        <taxon>Sphingobacteriia</taxon>
        <taxon>Sphingobacteriales</taxon>
        <taxon>Sphingobacteriaceae</taxon>
        <taxon>Pseudopedobacter</taxon>
    </lineage>
</organism>
<reference evidence="1 2" key="1">
    <citation type="journal article" date="2011" name="Stand. Genomic Sci.">
        <title>Complete genome sequence of the gliding, heparinolytic Pedobacter saltans type strain (113).</title>
        <authorList>
            <person name="Liolios K."/>
            <person name="Sikorski J."/>
            <person name="Lu M."/>
            <person name="Nolan M."/>
            <person name="Lapidus A."/>
            <person name="Lucas S."/>
            <person name="Hammon N."/>
            <person name="Deshpande S."/>
            <person name="Cheng J.F."/>
            <person name="Tapia R."/>
            <person name="Han C."/>
            <person name="Goodwin L."/>
            <person name="Pitluck S."/>
            <person name="Huntemann M."/>
            <person name="Ivanova N."/>
            <person name="Pagani I."/>
            <person name="Mavromatis K."/>
            <person name="Ovchinikova G."/>
            <person name="Pati A."/>
            <person name="Chen A."/>
            <person name="Palaniappan K."/>
            <person name="Land M."/>
            <person name="Hauser L."/>
            <person name="Brambilla E.M."/>
            <person name="Kotsyurbenko O."/>
            <person name="Rohde M."/>
            <person name="Tindall B.J."/>
            <person name="Abt B."/>
            <person name="Goker M."/>
            <person name="Detter J.C."/>
            <person name="Woyke T."/>
            <person name="Bristow J."/>
            <person name="Eisen J.A."/>
            <person name="Markowitz V."/>
            <person name="Hugenholtz P."/>
            <person name="Klenk H.P."/>
            <person name="Kyrpides N.C."/>
        </authorList>
    </citation>
    <scope>NUCLEOTIDE SEQUENCE [LARGE SCALE GENOMIC DNA]</scope>
    <source>
        <strain evidence="2">ATCC 51119 / DSM 12145 / JCM 21818 / LMG 10337 / NBRC 100064 / NCIMB 13643</strain>
    </source>
</reference>
<sequence length="80" mass="9173">MTGADNIRNSIIDKLLTITNQEYLTALYQLVNKSNVNDDCINLSEAQILMLNMSDDDIKNNRVISQKELDKTDLEWLKSL</sequence>
<gene>
    <name evidence="1" type="ordered locus">Pedsa_2310</name>
</gene>
<dbReference type="OrthoDB" id="1262144at2"/>
<dbReference type="AlphaFoldDB" id="F0SD72"/>
<keyword evidence="2" id="KW-1185">Reference proteome</keyword>